<dbReference type="GO" id="GO:0008756">
    <property type="term" value="F:o-succinylbenzoate-CoA ligase activity"/>
    <property type="evidence" value="ECO:0007669"/>
    <property type="project" value="UniProtKB-EC"/>
</dbReference>
<organism evidence="3 4">
    <name type="scientific">Streptomonospora salina</name>
    <dbReference type="NCBI Taxonomy" id="104205"/>
    <lineage>
        <taxon>Bacteria</taxon>
        <taxon>Bacillati</taxon>
        <taxon>Actinomycetota</taxon>
        <taxon>Actinomycetes</taxon>
        <taxon>Streptosporangiales</taxon>
        <taxon>Nocardiopsidaceae</taxon>
        <taxon>Streptomonospora</taxon>
    </lineage>
</organism>
<dbReference type="Gene3D" id="3.30.300.30">
    <property type="match status" value="1"/>
</dbReference>
<sequence length="398" mass="41422">MADRPLQAVMGVEPAELTDLLDDSLQQRGPALLPLDPALPRPRLEAVLAAMRPSSLRTPEGVTALDGGSGTGEDTALTIATSGSTGAPKGVELPAPALLASARASLRRIGAADGDRWLCVLPHTHISGLLVLVRALAAGTEPVVEPFGPAAAARAAQRHRPHVSLVPTQLRRLVDAGCDLSAFGTILLGGAAAQPGLLEAARAAGGRVVTTYGMSETCGGCVYDGEPLEGVQVRLEDDGRILLGGRTLFAGYRRDPGATAEALVSGEDGAPWLRTGDLGGFDDRGRLAVRGRLDDVVNTGGHKVVPAEVAALVMRMDSVADAAVVGRPDPEWGERVAAVVVPVDPAAPPGLEEVRTWVARHLPRYAAPREVEIRSSLPLLTSGKPDLAALRWQAVERD</sequence>
<evidence type="ECO:0000313" key="4">
    <source>
        <dbReference type="Proteomes" id="UP000578077"/>
    </source>
</evidence>
<dbReference type="AlphaFoldDB" id="A0A841EDB2"/>
<reference evidence="3 4" key="1">
    <citation type="submission" date="2020-08" db="EMBL/GenBank/DDBJ databases">
        <title>Sequencing the genomes of 1000 actinobacteria strains.</title>
        <authorList>
            <person name="Klenk H.-P."/>
        </authorList>
    </citation>
    <scope>NUCLEOTIDE SEQUENCE [LARGE SCALE GENOMIC DNA]</scope>
    <source>
        <strain evidence="3 4">DSM 44593</strain>
    </source>
</reference>
<keyword evidence="3" id="KW-0436">Ligase</keyword>
<evidence type="ECO:0000259" key="1">
    <source>
        <dbReference type="Pfam" id="PF00501"/>
    </source>
</evidence>
<protein>
    <submittedName>
        <fullName evidence="3">O-succinylbenzoic acid--CoA ligase</fullName>
        <ecNumber evidence="3">6.2.1.26</ecNumber>
    </submittedName>
</protein>
<dbReference type="Pfam" id="PF00501">
    <property type="entry name" value="AMP-binding"/>
    <property type="match status" value="1"/>
</dbReference>
<dbReference type="InterPro" id="IPR000873">
    <property type="entry name" value="AMP-dep_synth/lig_dom"/>
</dbReference>
<dbReference type="PANTHER" id="PTHR43767">
    <property type="entry name" value="LONG-CHAIN-FATTY-ACID--COA LIGASE"/>
    <property type="match status" value="1"/>
</dbReference>
<feature type="domain" description="AMP-binding enzyme C-terminal" evidence="2">
    <location>
        <begin position="308"/>
        <end position="384"/>
    </location>
</feature>
<dbReference type="EMBL" id="JACHLY010000002">
    <property type="protein sequence ID" value="MBB6001122.1"/>
    <property type="molecule type" value="Genomic_DNA"/>
</dbReference>
<dbReference type="PANTHER" id="PTHR43767:SF1">
    <property type="entry name" value="NONRIBOSOMAL PEPTIDE SYNTHASE PES1 (EUROFUNG)-RELATED"/>
    <property type="match status" value="1"/>
</dbReference>
<dbReference type="InterPro" id="IPR050237">
    <property type="entry name" value="ATP-dep_AMP-bd_enzyme"/>
</dbReference>
<name>A0A841EDB2_9ACTN</name>
<proteinExistence type="predicted"/>
<gene>
    <name evidence="3" type="ORF">HNR25_004951</name>
</gene>
<dbReference type="SUPFAM" id="SSF56801">
    <property type="entry name" value="Acetyl-CoA synthetase-like"/>
    <property type="match status" value="1"/>
</dbReference>
<accession>A0A841EDB2</accession>
<evidence type="ECO:0000313" key="3">
    <source>
        <dbReference type="EMBL" id="MBB6001122.1"/>
    </source>
</evidence>
<dbReference type="EC" id="6.2.1.26" evidence="3"/>
<dbReference type="InterPro" id="IPR025110">
    <property type="entry name" value="AMP-bd_C"/>
</dbReference>
<dbReference type="Gene3D" id="3.40.50.12780">
    <property type="entry name" value="N-terminal domain of ligase-like"/>
    <property type="match status" value="1"/>
</dbReference>
<feature type="domain" description="AMP-dependent synthetase/ligase" evidence="1">
    <location>
        <begin position="72"/>
        <end position="227"/>
    </location>
</feature>
<evidence type="ECO:0000259" key="2">
    <source>
        <dbReference type="Pfam" id="PF13193"/>
    </source>
</evidence>
<dbReference type="Pfam" id="PF13193">
    <property type="entry name" value="AMP-binding_C"/>
    <property type="match status" value="1"/>
</dbReference>
<keyword evidence="4" id="KW-1185">Reference proteome</keyword>
<dbReference type="Proteomes" id="UP000578077">
    <property type="component" value="Unassembled WGS sequence"/>
</dbReference>
<dbReference type="InterPro" id="IPR042099">
    <property type="entry name" value="ANL_N_sf"/>
</dbReference>
<dbReference type="InterPro" id="IPR045851">
    <property type="entry name" value="AMP-bd_C_sf"/>
</dbReference>
<comment type="caution">
    <text evidence="3">The sequence shown here is derived from an EMBL/GenBank/DDBJ whole genome shotgun (WGS) entry which is preliminary data.</text>
</comment>